<accession>A0A816DJE2</accession>
<gene>
    <name evidence="1" type="ORF">GPM918_LOCUS44767</name>
    <name evidence="2" type="ORF">SRO942_LOCUS46790</name>
</gene>
<name>A0A816DJE2_9BILA</name>
<evidence type="ECO:0000313" key="3">
    <source>
        <dbReference type="Proteomes" id="UP000663829"/>
    </source>
</evidence>
<dbReference type="Proteomes" id="UP000681722">
    <property type="component" value="Unassembled WGS sequence"/>
</dbReference>
<proteinExistence type="predicted"/>
<evidence type="ECO:0000313" key="1">
    <source>
        <dbReference type="EMBL" id="CAF1637990.1"/>
    </source>
</evidence>
<dbReference type="EMBL" id="CAJOBC010114697">
    <property type="protein sequence ID" value="CAF4545985.1"/>
    <property type="molecule type" value="Genomic_DNA"/>
</dbReference>
<dbReference type="Proteomes" id="UP000663829">
    <property type="component" value="Unassembled WGS sequence"/>
</dbReference>
<dbReference type="AlphaFoldDB" id="A0A816DJE2"/>
<keyword evidence="3" id="KW-1185">Reference proteome</keyword>
<evidence type="ECO:0000313" key="2">
    <source>
        <dbReference type="EMBL" id="CAF4545985.1"/>
    </source>
</evidence>
<reference evidence="1" key="1">
    <citation type="submission" date="2021-02" db="EMBL/GenBank/DDBJ databases">
        <authorList>
            <person name="Nowell W R."/>
        </authorList>
    </citation>
    <scope>NUCLEOTIDE SEQUENCE</scope>
</reference>
<comment type="caution">
    <text evidence="1">The sequence shown here is derived from an EMBL/GenBank/DDBJ whole genome shotgun (WGS) entry which is preliminary data.</text>
</comment>
<dbReference type="EMBL" id="CAJNOQ010046176">
    <property type="protein sequence ID" value="CAF1637990.1"/>
    <property type="molecule type" value="Genomic_DNA"/>
</dbReference>
<organism evidence="1 3">
    <name type="scientific">Didymodactylos carnosus</name>
    <dbReference type="NCBI Taxonomy" id="1234261"/>
    <lineage>
        <taxon>Eukaryota</taxon>
        <taxon>Metazoa</taxon>
        <taxon>Spiralia</taxon>
        <taxon>Gnathifera</taxon>
        <taxon>Rotifera</taxon>
        <taxon>Eurotatoria</taxon>
        <taxon>Bdelloidea</taxon>
        <taxon>Philodinida</taxon>
        <taxon>Philodinidae</taxon>
        <taxon>Didymodactylos</taxon>
    </lineage>
</organism>
<feature type="non-terminal residue" evidence="1">
    <location>
        <position position="1"/>
    </location>
</feature>
<protein>
    <submittedName>
        <fullName evidence="1">Uncharacterized protein</fullName>
    </submittedName>
</protein>
<sequence length="101" mass="11901">LRITTLSSDDAKELLDILPKLQYNLTTLEVIFQSEDLPFYAQNLREVILCRPILPALKRCVLTFYDNFTEKIIKNSTTNIKYLKFGSILIQDFNYFNVYQK</sequence>